<dbReference type="InterPro" id="IPR058524">
    <property type="entry name" value="DUF8211"/>
</dbReference>
<dbReference type="AlphaFoldDB" id="A0A2N1N9Q3"/>
<evidence type="ECO:0000259" key="1">
    <source>
        <dbReference type="Pfam" id="PF26638"/>
    </source>
</evidence>
<sequence length="163" mass="18619">MDDKLRAARHHKLLFQENQHFTTPIKHFRYKKKFVEPSQGYYTFPILSPESKTVSAPAIVETTCNVSSITPTSNHDHIVRSTSDNWEKVPEEYIPLISRYAIYEGGRLNQPSCLKIKKKKLQPLAVGSDGWLAYMKAIYDEHLEGDQAGSNIFKEVRVRPGDG</sequence>
<feature type="domain" description="DUF8211" evidence="1">
    <location>
        <begin position="1"/>
        <end position="46"/>
    </location>
</feature>
<gene>
    <name evidence="2" type="ORF">RhiirC2_849818</name>
</gene>
<organism evidence="2 3">
    <name type="scientific">Rhizophagus irregularis</name>
    <dbReference type="NCBI Taxonomy" id="588596"/>
    <lineage>
        <taxon>Eukaryota</taxon>
        <taxon>Fungi</taxon>
        <taxon>Fungi incertae sedis</taxon>
        <taxon>Mucoromycota</taxon>
        <taxon>Glomeromycotina</taxon>
        <taxon>Glomeromycetes</taxon>
        <taxon>Glomerales</taxon>
        <taxon>Glomeraceae</taxon>
        <taxon>Rhizophagus</taxon>
    </lineage>
</organism>
<accession>A0A2N1N9Q3</accession>
<reference evidence="2 3" key="1">
    <citation type="submission" date="2016-04" db="EMBL/GenBank/DDBJ databases">
        <title>Genome analyses suggest a sexual origin of heterokaryosis in a supposedly ancient asexual fungus.</title>
        <authorList>
            <person name="Ropars J."/>
            <person name="Sedzielewska K."/>
            <person name="Noel J."/>
            <person name="Charron P."/>
            <person name="Farinelli L."/>
            <person name="Marton T."/>
            <person name="Kruger M."/>
            <person name="Pelin A."/>
            <person name="Brachmann A."/>
            <person name="Corradi N."/>
        </authorList>
    </citation>
    <scope>NUCLEOTIDE SEQUENCE [LARGE SCALE GENOMIC DNA]</scope>
    <source>
        <strain evidence="2 3">C2</strain>
    </source>
</reference>
<comment type="caution">
    <text evidence="2">The sequence shown here is derived from an EMBL/GenBank/DDBJ whole genome shotgun (WGS) entry which is preliminary data.</text>
</comment>
<evidence type="ECO:0000313" key="2">
    <source>
        <dbReference type="EMBL" id="PKK70584.1"/>
    </source>
</evidence>
<proteinExistence type="predicted"/>
<evidence type="ECO:0000313" key="3">
    <source>
        <dbReference type="Proteomes" id="UP000233469"/>
    </source>
</evidence>
<dbReference type="Pfam" id="PF26638">
    <property type="entry name" value="DUF8211"/>
    <property type="match status" value="1"/>
</dbReference>
<name>A0A2N1N9Q3_9GLOM</name>
<protein>
    <recommendedName>
        <fullName evidence="1">DUF8211 domain-containing protein</fullName>
    </recommendedName>
</protein>
<dbReference type="EMBL" id="LLXL01000600">
    <property type="protein sequence ID" value="PKK70584.1"/>
    <property type="molecule type" value="Genomic_DNA"/>
</dbReference>
<dbReference type="Proteomes" id="UP000233469">
    <property type="component" value="Unassembled WGS sequence"/>
</dbReference>
<reference evidence="2 3" key="2">
    <citation type="submission" date="2017-10" db="EMBL/GenBank/DDBJ databases">
        <title>Extensive intraspecific genome diversity in a model arbuscular mycorrhizal fungus.</title>
        <authorList>
            <person name="Chen E.C.H."/>
            <person name="Morin E."/>
            <person name="Baudet D."/>
            <person name="Noel J."/>
            <person name="Ndikumana S."/>
            <person name="Charron P."/>
            <person name="St-Onge C."/>
            <person name="Giorgi J."/>
            <person name="Grigoriev I.V."/>
            <person name="Roux C."/>
            <person name="Martin F.M."/>
            <person name="Corradi N."/>
        </authorList>
    </citation>
    <scope>NUCLEOTIDE SEQUENCE [LARGE SCALE GENOMIC DNA]</scope>
    <source>
        <strain evidence="2 3">C2</strain>
    </source>
</reference>